<protein>
    <submittedName>
        <fullName evidence="1">Uncharacterized protein</fullName>
    </submittedName>
</protein>
<proteinExistence type="predicted"/>
<reference evidence="2" key="1">
    <citation type="journal article" date="2019" name="Int. J. Syst. Evol. Microbiol.">
        <title>The Global Catalogue of Microorganisms (GCM) 10K type strain sequencing project: providing services to taxonomists for standard genome sequencing and annotation.</title>
        <authorList>
            <consortium name="The Broad Institute Genomics Platform"/>
            <consortium name="The Broad Institute Genome Sequencing Center for Infectious Disease"/>
            <person name="Wu L."/>
            <person name="Ma J."/>
        </authorList>
    </citation>
    <scope>NUCLEOTIDE SEQUENCE [LARGE SCALE GENOMIC DNA]</scope>
    <source>
        <strain evidence="2">JCM 3272</strain>
    </source>
</reference>
<evidence type="ECO:0000313" key="1">
    <source>
        <dbReference type="EMBL" id="GAA2369360.1"/>
    </source>
</evidence>
<organism evidence="1 2">
    <name type="scientific">Dactylosporangium salmoneum</name>
    <dbReference type="NCBI Taxonomy" id="53361"/>
    <lineage>
        <taxon>Bacteria</taxon>
        <taxon>Bacillati</taxon>
        <taxon>Actinomycetota</taxon>
        <taxon>Actinomycetes</taxon>
        <taxon>Micromonosporales</taxon>
        <taxon>Micromonosporaceae</taxon>
        <taxon>Dactylosporangium</taxon>
    </lineage>
</organism>
<accession>A0ABP5U5B3</accession>
<evidence type="ECO:0000313" key="2">
    <source>
        <dbReference type="Proteomes" id="UP001501444"/>
    </source>
</evidence>
<dbReference type="Proteomes" id="UP001501444">
    <property type="component" value="Unassembled WGS sequence"/>
</dbReference>
<keyword evidence="2" id="KW-1185">Reference proteome</keyword>
<name>A0ABP5U5B3_9ACTN</name>
<gene>
    <name evidence="1" type="ORF">GCM10010170_069730</name>
</gene>
<sequence length="176" mass="19425">MWGDDLRRLAELLRTRDELDSKIAEVTGRSARQGDVGEFIAAQVFDIELANTATQAGHDGKFRSGPLKGATANVKMYGDAVAGIDLSPHPCDFHLVLSGPRRPAGASRHHRWRIFAVYLFATGRLIDLLNERSVKIGIATSVRRSDLETARIFPDARLTPSLLLTEEQGRLLSLFC</sequence>
<dbReference type="RefSeq" id="WP_344616847.1">
    <property type="nucleotide sequence ID" value="NZ_BAAARV010000069.1"/>
</dbReference>
<comment type="caution">
    <text evidence="1">The sequence shown here is derived from an EMBL/GenBank/DDBJ whole genome shotgun (WGS) entry which is preliminary data.</text>
</comment>
<dbReference type="EMBL" id="BAAARV010000069">
    <property type="protein sequence ID" value="GAA2369360.1"/>
    <property type="molecule type" value="Genomic_DNA"/>
</dbReference>